<evidence type="ECO:0000313" key="9">
    <source>
        <dbReference type="EMBL" id="ERL86518.1"/>
    </source>
</evidence>
<evidence type="ECO:0000313" key="10">
    <source>
        <dbReference type="EnsemblMetazoa" id="XP_019770539.1"/>
    </source>
</evidence>
<dbReference type="InterPro" id="IPR005225">
    <property type="entry name" value="Small_GTP-bd"/>
</dbReference>
<dbReference type="InterPro" id="IPR027417">
    <property type="entry name" value="P-loop_NTPase"/>
</dbReference>
<evidence type="ECO:0000256" key="6">
    <source>
        <dbReference type="PROSITE-ProRule" id="PRU01050"/>
    </source>
</evidence>
<evidence type="ECO:0000259" key="7">
    <source>
        <dbReference type="PROSITE" id="PS51713"/>
    </source>
</evidence>
<feature type="region of interest" description="G5" evidence="6">
    <location>
        <begin position="224"/>
        <end position="226"/>
    </location>
</feature>
<dbReference type="GO" id="GO:0000028">
    <property type="term" value="P:ribosomal small subunit assembly"/>
    <property type="evidence" value="ECO:0007669"/>
    <property type="project" value="TreeGrafter"/>
</dbReference>
<dbReference type="Gene3D" id="3.40.50.300">
    <property type="entry name" value="P-loop containing nucleotide triphosphate hydrolases"/>
    <property type="match status" value="1"/>
</dbReference>
<feature type="region of interest" description="G4" evidence="6">
    <location>
        <begin position="168"/>
        <end position="171"/>
    </location>
</feature>
<feature type="region of interest" description="G3" evidence="6">
    <location>
        <begin position="99"/>
        <end position="102"/>
    </location>
</feature>
<evidence type="ECO:0000313" key="8">
    <source>
        <dbReference type="EMBL" id="ENN71073.1"/>
    </source>
</evidence>
<evidence type="ECO:0000256" key="1">
    <source>
        <dbReference type="ARBA" id="ARBA00007921"/>
    </source>
</evidence>
<keyword evidence="3 6" id="KW-0547">Nucleotide-binding</keyword>
<dbReference type="PANTHER" id="PTHR42698">
    <property type="entry name" value="GTPASE ERA"/>
    <property type="match status" value="1"/>
</dbReference>
<dbReference type="InterPro" id="IPR005662">
    <property type="entry name" value="GTPase_Era-like"/>
</dbReference>
<dbReference type="STRING" id="77166.N6T0R5"/>
<dbReference type="GO" id="GO:0005759">
    <property type="term" value="C:mitochondrial matrix"/>
    <property type="evidence" value="ECO:0007669"/>
    <property type="project" value="TreeGrafter"/>
</dbReference>
<name>N6T0R5_DENPD</name>
<dbReference type="GO" id="GO:0005525">
    <property type="term" value="F:GTP binding"/>
    <property type="evidence" value="ECO:0007669"/>
    <property type="project" value="UniProtKB-UniRule"/>
</dbReference>
<dbReference type="HOGENOM" id="CLU_038009_2_1_1"/>
<dbReference type="GO" id="GO:0043024">
    <property type="term" value="F:ribosomal small subunit binding"/>
    <property type="evidence" value="ECO:0007669"/>
    <property type="project" value="TreeGrafter"/>
</dbReference>
<dbReference type="Gene3D" id="3.30.300.20">
    <property type="match status" value="1"/>
</dbReference>
<dbReference type="Proteomes" id="UP000030742">
    <property type="component" value="Unassembled WGS sequence"/>
</dbReference>
<dbReference type="GO" id="GO:0019843">
    <property type="term" value="F:rRNA binding"/>
    <property type="evidence" value="ECO:0007669"/>
    <property type="project" value="TreeGrafter"/>
</dbReference>
<accession>N6T0R5</accession>
<dbReference type="EMBL" id="KB631816">
    <property type="protein sequence ID" value="ERL86518.1"/>
    <property type="molecule type" value="Genomic_DNA"/>
</dbReference>
<dbReference type="CDD" id="cd04163">
    <property type="entry name" value="Era"/>
    <property type="match status" value="1"/>
</dbReference>
<dbReference type="InterPro" id="IPR030388">
    <property type="entry name" value="G_ERA_dom"/>
</dbReference>
<dbReference type="OrthoDB" id="8954335at2759"/>
<evidence type="ECO:0000256" key="5">
    <source>
        <dbReference type="ARBA" id="ARBA00030975"/>
    </source>
</evidence>
<dbReference type="InterPro" id="IPR015946">
    <property type="entry name" value="KH_dom-like_a/b"/>
</dbReference>
<proteinExistence type="inferred from homology"/>
<dbReference type="PROSITE" id="PS51713">
    <property type="entry name" value="G_ERA"/>
    <property type="match status" value="1"/>
</dbReference>
<evidence type="ECO:0000313" key="11">
    <source>
        <dbReference type="Proteomes" id="UP000019118"/>
    </source>
</evidence>
<comment type="similarity">
    <text evidence="1 6">Belongs to the TRAFAC class TrmE-Era-EngA-EngB-Septin-like GTPase superfamily. Era GTPase family.</text>
</comment>
<keyword evidence="4 6" id="KW-0342">GTP-binding</keyword>
<dbReference type="KEGG" id="dpa:109544667"/>
<evidence type="ECO:0000256" key="3">
    <source>
        <dbReference type="ARBA" id="ARBA00022741"/>
    </source>
</evidence>
<dbReference type="AlphaFoldDB" id="N6T0R5"/>
<dbReference type="FunFam" id="3.40.50.300:FF:002220">
    <property type="entry name" value="GTPase Era, mitochondrial"/>
    <property type="match status" value="1"/>
</dbReference>
<evidence type="ECO:0000256" key="2">
    <source>
        <dbReference type="ARBA" id="ARBA00019149"/>
    </source>
</evidence>
<evidence type="ECO:0000256" key="4">
    <source>
        <dbReference type="ARBA" id="ARBA00023134"/>
    </source>
</evidence>
<dbReference type="OMA" id="WAEVDVI"/>
<feature type="domain" description="Era-type G" evidence="7">
    <location>
        <begin position="44"/>
        <end position="246"/>
    </location>
</feature>
<feature type="region of interest" description="G1" evidence="6">
    <location>
        <begin position="52"/>
        <end position="59"/>
    </location>
</feature>
<dbReference type="InterPro" id="IPR006073">
    <property type="entry name" value="GTP-bd"/>
</dbReference>
<dbReference type="Proteomes" id="UP000019118">
    <property type="component" value="Unassembled WGS sequence"/>
</dbReference>
<sequence>MFAQPIGSQLMRSKCLVSFVKRCSSLCTNVENVEKHPRFQCDTRLLKVGIIGVPNSGKSTIINQLMDRKACPTSSKVHTTRSTAMGIITVGDTQIVFLDTPGLINENEKKRFNLENSFLKDSRRALREADIVGVIHDVSNSHSRDRLDIKIINLLESNKDKQSILILNKIDILKSKRKLLDITRLLTDNCVDGKPIPGHQQHSTKLDFEKETKAWPYFKDIFMVSALTGDGLPEVKKYFVDKSKPGEWMFPDNIWTDKSAEEIIQSSVQAKLLDFLPQEIPYSLIVEIEYFHINEQGVINTVVLVKTPSIRLSKLIAGGGYGKLRQIIQSVQEDLQNAFKNFVRISIVLDPPPQIAK</sequence>
<dbReference type="EMBL" id="KB741277">
    <property type="protein sequence ID" value="ENN71073.1"/>
    <property type="molecule type" value="Genomic_DNA"/>
</dbReference>
<protein>
    <recommendedName>
        <fullName evidence="2">GTPase Era, mitochondrial</fullName>
    </recommendedName>
    <alternativeName>
        <fullName evidence="5">ERA-like protein 1</fullName>
    </alternativeName>
</protein>
<keyword evidence="11" id="KW-1185">Reference proteome</keyword>
<dbReference type="PRINTS" id="PR00326">
    <property type="entry name" value="GTP1OBG"/>
</dbReference>
<organism evidence="8">
    <name type="scientific">Dendroctonus ponderosae</name>
    <name type="common">Mountain pine beetle</name>
    <dbReference type="NCBI Taxonomy" id="77166"/>
    <lineage>
        <taxon>Eukaryota</taxon>
        <taxon>Metazoa</taxon>
        <taxon>Ecdysozoa</taxon>
        <taxon>Arthropoda</taxon>
        <taxon>Hexapoda</taxon>
        <taxon>Insecta</taxon>
        <taxon>Pterygota</taxon>
        <taxon>Neoptera</taxon>
        <taxon>Endopterygota</taxon>
        <taxon>Coleoptera</taxon>
        <taxon>Polyphaga</taxon>
        <taxon>Cucujiformia</taxon>
        <taxon>Curculionidae</taxon>
        <taxon>Scolytinae</taxon>
        <taxon>Dendroctonus</taxon>
    </lineage>
</organism>
<dbReference type="EnsemblMetazoa" id="XM_019914980.1">
    <property type="protein sequence ID" value="XP_019770539.1"/>
    <property type="gene ID" value="LOC109544667"/>
</dbReference>
<evidence type="ECO:0000313" key="12">
    <source>
        <dbReference type="Proteomes" id="UP000030742"/>
    </source>
</evidence>
<gene>
    <name evidence="10" type="primary">109544667</name>
    <name evidence="9" type="ORF">D910_03922</name>
    <name evidence="8" type="ORF">YQE_12007</name>
</gene>
<feature type="region of interest" description="G2" evidence="6">
    <location>
        <begin position="78"/>
        <end position="82"/>
    </location>
</feature>
<dbReference type="Pfam" id="PF01926">
    <property type="entry name" value="MMR_HSR1"/>
    <property type="match status" value="1"/>
</dbReference>
<dbReference type="PANTHER" id="PTHR42698:SF1">
    <property type="entry name" value="GTPASE ERA, MITOCHONDRIAL"/>
    <property type="match status" value="1"/>
</dbReference>
<reference evidence="11 12" key="1">
    <citation type="journal article" date="2013" name="Genome Biol.">
        <title>Draft genome of the mountain pine beetle, Dendroctonus ponderosae Hopkins, a major forest pest.</title>
        <authorList>
            <person name="Keeling C.I."/>
            <person name="Yuen M.M."/>
            <person name="Liao N.Y."/>
            <person name="Docking T.R."/>
            <person name="Chan S.K."/>
            <person name="Taylor G.A."/>
            <person name="Palmquist D.L."/>
            <person name="Jackman S.D."/>
            <person name="Nguyen A."/>
            <person name="Li M."/>
            <person name="Henderson H."/>
            <person name="Janes J.K."/>
            <person name="Zhao Y."/>
            <person name="Pandoh P."/>
            <person name="Moore R."/>
            <person name="Sperling F.A."/>
            <person name="Huber D.P."/>
            <person name="Birol I."/>
            <person name="Jones S.J."/>
            <person name="Bohlmann J."/>
        </authorList>
    </citation>
    <scope>NUCLEOTIDE SEQUENCE</scope>
</reference>
<reference evidence="10" key="2">
    <citation type="submission" date="2024-08" db="UniProtKB">
        <authorList>
            <consortium name="EnsemblMetazoa"/>
        </authorList>
    </citation>
    <scope>IDENTIFICATION</scope>
</reference>
<dbReference type="NCBIfam" id="TIGR00231">
    <property type="entry name" value="small_GTP"/>
    <property type="match status" value="1"/>
</dbReference>
<feature type="non-terminal residue" evidence="8">
    <location>
        <position position="1"/>
    </location>
</feature>
<dbReference type="SUPFAM" id="SSF52540">
    <property type="entry name" value="P-loop containing nucleoside triphosphate hydrolases"/>
    <property type="match status" value="1"/>
</dbReference>